<protein>
    <recommendedName>
        <fullName evidence="3">DUF2793 domain-containing protein</fullName>
    </recommendedName>
</protein>
<keyword evidence="2" id="KW-1185">Reference proteome</keyword>
<organism evidence="1 2">
    <name type="scientific">Consotaella salsifontis</name>
    <dbReference type="NCBI Taxonomy" id="1365950"/>
    <lineage>
        <taxon>Bacteria</taxon>
        <taxon>Pseudomonadati</taxon>
        <taxon>Pseudomonadota</taxon>
        <taxon>Alphaproteobacteria</taxon>
        <taxon>Hyphomicrobiales</taxon>
        <taxon>Aurantimonadaceae</taxon>
        <taxon>Consotaella</taxon>
    </lineage>
</organism>
<dbReference type="AlphaFoldDB" id="A0A1T4P192"/>
<name>A0A1T4P192_9HYPH</name>
<proteinExistence type="predicted"/>
<gene>
    <name evidence="1" type="ORF">SAMN05428963_103290</name>
</gene>
<reference evidence="1 2" key="1">
    <citation type="submission" date="2017-02" db="EMBL/GenBank/DDBJ databases">
        <authorList>
            <person name="Peterson S.W."/>
        </authorList>
    </citation>
    <scope>NUCLEOTIDE SEQUENCE [LARGE SCALE GENOMIC DNA]</scope>
    <source>
        <strain evidence="1 2">USBA 369</strain>
    </source>
</reference>
<evidence type="ECO:0000313" key="1">
    <source>
        <dbReference type="EMBL" id="SJZ85295.1"/>
    </source>
</evidence>
<dbReference type="Proteomes" id="UP000190135">
    <property type="component" value="Unassembled WGS sequence"/>
</dbReference>
<dbReference type="InterPro" id="IPR021251">
    <property type="entry name" value="DUF2793"/>
</dbReference>
<accession>A0A1T4P192</accession>
<evidence type="ECO:0008006" key="3">
    <source>
        <dbReference type="Google" id="ProtNLM"/>
    </source>
</evidence>
<evidence type="ECO:0000313" key="2">
    <source>
        <dbReference type="Proteomes" id="UP000190135"/>
    </source>
</evidence>
<dbReference type="STRING" id="1365950.SAMN05428963_103290"/>
<dbReference type="RefSeq" id="WP_165690797.1">
    <property type="nucleotide sequence ID" value="NZ_FUXL01000003.1"/>
</dbReference>
<dbReference type="EMBL" id="FUXL01000003">
    <property type="protein sequence ID" value="SJZ85295.1"/>
    <property type="molecule type" value="Genomic_DNA"/>
</dbReference>
<dbReference type="Pfam" id="PF10983">
    <property type="entry name" value="DUF2793"/>
    <property type="match status" value="1"/>
</dbReference>
<sequence length="385" mass="39749">MDKTANLAMPFILPAQAQKHVTHNEALEILDALVQCAVVDRSRSAPPEAPVEGERYLVAPGATGAWTGQEGAIAAFQAGDWAFLRPSAGFLVYVEAEALVLLYDGSGWRAPVRATDRLGVNATADDTNRLTVAAAATLLTHAGADHRLAVNKAAPADTASAVFQDAYSGRAEIGLCGSDSLAFKVSADGAAWTEALTIDNATGNVGINAAPDCRLRVEGGTVRFGWHLLAATSSPGGAAMEVMYYGSGDRDAYFDFHACDEYADYSARFIREQSANGRFTVDNRGGGGISLINREAAPISLYTDGQKRLTVTASGAVGIGTETPATALDVRGLMRMGSVAVSALPGAGAAGAGAFAFVPDLAGGPGPVYSDGSVWRKMTDGSIAS</sequence>